<organism evidence="4 5">
    <name type="scientific">Rikenella microfusus</name>
    <dbReference type="NCBI Taxonomy" id="28139"/>
    <lineage>
        <taxon>Bacteria</taxon>
        <taxon>Pseudomonadati</taxon>
        <taxon>Bacteroidota</taxon>
        <taxon>Bacteroidia</taxon>
        <taxon>Bacteroidales</taxon>
        <taxon>Rikenellaceae</taxon>
        <taxon>Rikenella</taxon>
    </lineage>
</organism>
<dbReference type="RefSeq" id="WP_027290022.1">
    <property type="nucleotide sequence ID" value="NZ_CALVFX010000007.1"/>
</dbReference>
<accession>A0A379MRW2</accession>
<dbReference type="PIRSF" id="PIRSF014972">
    <property type="entry name" value="FlK"/>
    <property type="match status" value="1"/>
</dbReference>
<feature type="active site" evidence="1">
    <location>
        <position position="35"/>
    </location>
</feature>
<name>A0A379MRW2_9BACT</name>
<dbReference type="Gene3D" id="3.10.129.10">
    <property type="entry name" value="Hotdog Thioesterase"/>
    <property type="match status" value="1"/>
</dbReference>
<feature type="domain" description="Fluoroacetyl-CoA-specific thioesterase-like" evidence="3">
    <location>
        <begin position="16"/>
        <end position="120"/>
    </location>
</feature>
<dbReference type="OrthoDB" id="6902891at2"/>
<dbReference type="PANTHER" id="PTHR36934:SF1">
    <property type="entry name" value="THIOESTERASE DOMAIN-CONTAINING PROTEIN"/>
    <property type="match status" value="1"/>
</dbReference>
<evidence type="ECO:0000313" key="4">
    <source>
        <dbReference type="EMBL" id="SUE34253.1"/>
    </source>
</evidence>
<keyword evidence="5" id="KW-1185">Reference proteome</keyword>
<reference evidence="4 5" key="1">
    <citation type="submission" date="2018-06" db="EMBL/GenBank/DDBJ databases">
        <authorList>
            <consortium name="Pathogen Informatics"/>
            <person name="Doyle S."/>
        </authorList>
    </citation>
    <scope>NUCLEOTIDE SEQUENCE [LARGE SCALE GENOMIC DNA]</scope>
    <source>
        <strain evidence="4 5">NCTC11190</strain>
    </source>
</reference>
<feature type="active site" evidence="1">
    <location>
        <position position="43"/>
    </location>
</feature>
<dbReference type="Proteomes" id="UP000255233">
    <property type="component" value="Unassembled WGS sequence"/>
</dbReference>
<dbReference type="SUPFAM" id="SSF54637">
    <property type="entry name" value="Thioesterase/thiol ester dehydrase-isomerase"/>
    <property type="match status" value="1"/>
</dbReference>
<evidence type="ECO:0000313" key="5">
    <source>
        <dbReference type="Proteomes" id="UP000255233"/>
    </source>
</evidence>
<feature type="binding site" evidence="2">
    <location>
        <position position="62"/>
    </location>
    <ligand>
        <name>CoA</name>
        <dbReference type="ChEBI" id="CHEBI:57287"/>
    </ligand>
</feature>
<feature type="active site" evidence="1">
    <location>
        <position position="69"/>
    </location>
</feature>
<gene>
    <name evidence="4" type="ORF">NCTC11190_01474</name>
</gene>
<dbReference type="InterPro" id="IPR025540">
    <property type="entry name" value="FlK"/>
</dbReference>
<sequence length="128" mass="13129">MREITIGTAHTSTLKVGEGDTAVALGSGDLRVLGTPAMAALMENAALSAIAPLLDETESSVGISLNITHDRATGIGDSVSATAVVTAVEGRRIDFEISASDSSGTRIGGGTHARFVVNVEKFMSKIEK</sequence>
<dbReference type="InterPro" id="IPR029069">
    <property type="entry name" value="HotDog_dom_sf"/>
</dbReference>
<dbReference type="STRING" id="880526.GCA_000427365_00087"/>
<protein>
    <recommendedName>
        <fullName evidence="3">Fluoroacetyl-CoA-specific thioesterase-like domain-containing protein</fullName>
    </recommendedName>
</protein>
<dbReference type="PANTHER" id="PTHR36934">
    <property type="entry name" value="BLR0278 PROTEIN"/>
    <property type="match status" value="1"/>
</dbReference>
<dbReference type="InterPro" id="IPR054485">
    <property type="entry name" value="FlK-like_dom"/>
</dbReference>
<dbReference type="AlphaFoldDB" id="A0A379MRW2"/>
<feature type="binding site" evidence="2">
    <location>
        <position position="114"/>
    </location>
    <ligand>
        <name>substrate</name>
    </ligand>
</feature>
<evidence type="ECO:0000259" key="3">
    <source>
        <dbReference type="Pfam" id="PF22636"/>
    </source>
</evidence>
<evidence type="ECO:0000256" key="1">
    <source>
        <dbReference type="PIRSR" id="PIRSR014972-1"/>
    </source>
</evidence>
<feature type="binding site" evidence="2">
    <location>
        <position position="62"/>
    </location>
    <ligand>
        <name>substrate</name>
    </ligand>
</feature>
<evidence type="ECO:0000256" key="2">
    <source>
        <dbReference type="PIRSR" id="PIRSR014972-2"/>
    </source>
</evidence>
<dbReference type="Pfam" id="PF22636">
    <property type="entry name" value="FlK"/>
    <property type="match status" value="1"/>
</dbReference>
<proteinExistence type="predicted"/>
<dbReference type="EMBL" id="UGVL01000001">
    <property type="protein sequence ID" value="SUE34253.1"/>
    <property type="molecule type" value="Genomic_DNA"/>
</dbReference>